<evidence type="ECO:0000313" key="1">
    <source>
        <dbReference type="EMBL" id="KAH6926680.1"/>
    </source>
</evidence>
<reference evidence="1" key="1">
    <citation type="submission" date="2020-05" db="EMBL/GenBank/DDBJ databases">
        <title>Large-scale comparative analyses of tick genomes elucidate their genetic diversity and vector capacities.</title>
        <authorList>
            <person name="Jia N."/>
            <person name="Wang J."/>
            <person name="Shi W."/>
            <person name="Du L."/>
            <person name="Sun Y."/>
            <person name="Zhan W."/>
            <person name="Jiang J."/>
            <person name="Wang Q."/>
            <person name="Zhang B."/>
            <person name="Ji P."/>
            <person name="Sakyi L.B."/>
            <person name="Cui X."/>
            <person name="Yuan T."/>
            <person name="Jiang B."/>
            <person name="Yang W."/>
            <person name="Lam T.T.-Y."/>
            <person name="Chang Q."/>
            <person name="Ding S."/>
            <person name="Wang X."/>
            <person name="Zhu J."/>
            <person name="Ruan X."/>
            <person name="Zhao L."/>
            <person name="Wei J."/>
            <person name="Que T."/>
            <person name="Du C."/>
            <person name="Cheng J."/>
            <person name="Dai P."/>
            <person name="Han X."/>
            <person name="Huang E."/>
            <person name="Gao Y."/>
            <person name="Liu J."/>
            <person name="Shao H."/>
            <person name="Ye R."/>
            <person name="Li L."/>
            <person name="Wei W."/>
            <person name="Wang X."/>
            <person name="Wang C."/>
            <person name="Yang T."/>
            <person name="Huo Q."/>
            <person name="Li W."/>
            <person name="Guo W."/>
            <person name="Chen H."/>
            <person name="Zhou L."/>
            <person name="Ni X."/>
            <person name="Tian J."/>
            <person name="Zhou Y."/>
            <person name="Sheng Y."/>
            <person name="Liu T."/>
            <person name="Pan Y."/>
            <person name="Xia L."/>
            <person name="Li J."/>
            <person name="Zhao F."/>
            <person name="Cao W."/>
        </authorList>
    </citation>
    <scope>NUCLEOTIDE SEQUENCE</scope>
    <source>
        <strain evidence="1">Hyas-2018</strain>
    </source>
</reference>
<comment type="caution">
    <text evidence="1">The sequence shown here is derived from an EMBL/GenBank/DDBJ whole genome shotgun (WGS) entry which is preliminary data.</text>
</comment>
<proteinExistence type="predicted"/>
<keyword evidence="2" id="KW-1185">Reference proteome</keyword>
<name>A0ACB7RVY7_HYAAI</name>
<accession>A0ACB7RVY7</accession>
<sequence>MNKLRVLCGDFNAHHSLWGDKMVDARGKEIVDAMDAENLCVANDKKPTFFRPPNSTSVIDLVCNADLRIVVVDPRFPGSCHESWVRQRNPLRARLAAQLRPGECLLARPESSEETRASLSPRFPPCATEPSDESYVVPSGSASSIFSVPVALRPFPLLCDCRPVSPSDRAAAPGYYPLNTVLLASQRCVAGRHRGRIWNFN</sequence>
<organism evidence="1 2">
    <name type="scientific">Hyalomma asiaticum</name>
    <name type="common">Tick</name>
    <dbReference type="NCBI Taxonomy" id="266040"/>
    <lineage>
        <taxon>Eukaryota</taxon>
        <taxon>Metazoa</taxon>
        <taxon>Ecdysozoa</taxon>
        <taxon>Arthropoda</taxon>
        <taxon>Chelicerata</taxon>
        <taxon>Arachnida</taxon>
        <taxon>Acari</taxon>
        <taxon>Parasitiformes</taxon>
        <taxon>Ixodida</taxon>
        <taxon>Ixodoidea</taxon>
        <taxon>Ixodidae</taxon>
        <taxon>Hyalomminae</taxon>
        <taxon>Hyalomma</taxon>
    </lineage>
</organism>
<evidence type="ECO:0000313" key="2">
    <source>
        <dbReference type="Proteomes" id="UP000821845"/>
    </source>
</evidence>
<gene>
    <name evidence="1" type="ORF">HPB50_021195</name>
</gene>
<dbReference type="Proteomes" id="UP000821845">
    <property type="component" value="Chromosome 7"/>
</dbReference>
<protein>
    <submittedName>
        <fullName evidence="1">Uncharacterized protein</fullName>
    </submittedName>
</protein>
<dbReference type="EMBL" id="CM023487">
    <property type="protein sequence ID" value="KAH6926680.1"/>
    <property type="molecule type" value="Genomic_DNA"/>
</dbReference>